<dbReference type="AlphaFoldDB" id="A0A0A9EIQ3"/>
<organism evidence="2">
    <name type="scientific">Arundo donax</name>
    <name type="common">Giant reed</name>
    <name type="synonym">Donax arundinaceus</name>
    <dbReference type="NCBI Taxonomy" id="35708"/>
    <lineage>
        <taxon>Eukaryota</taxon>
        <taxon>Viridiplantae</taxon>
        <taxon>Streptophyta</taxon>
        <taxon>Embryophyta</taxon>
        <taxon>Tracheophyta</taxon>
        <taxon>Spermatophyta</taxon>
        <taxon>Magnoliopsida</taxon>
        <taxon>Liliopsida</taxon>
        <taxon>Poales</taxon>
        <taxon>Poaceae</taxon>
        <taxon>PACMAD clade</taxon>
        <taxon>Arundinoideae</taxon>
        <taxon>Arundineae</taxon>
        <taxon>Arundo</taxon>
    </lineage>
</organism>
<feature type="region of interest" description="Disordered" evidence="1">
    <location>
        <begin position="1"/>
        <end position="33"/>
    </location>
</feature>
<name>A0A0A9EIQ3_ARUDO</name>
<proteinExistence type="predicted"/>
<evidence type="ECO:0000256" key="1">
    <source>
        <dbReference type="SAM" id="MobiDB-lite"/>
    </source>
</evidence>
<evidence type="ECO:0000313" key="2">
    <source>
        <dbReference type="EMBL" id="JAD97730.1"/>
    </source>
</evidence>
<reference evidence="2" key="2">
    <citation type="journal article" date="2015" name="Data Brief">
        <title>Shoot transcriptome of the giant reed, Arundo donax.</title>
        <authorList>
            <person name="Barrero R.A."/>
            <person name="Guerrero F.D."/>
            <person name="Moolhuijzen P."/>
            <person name="Goolsby J.A."/>
            <person name="Tidwell J."/>
            <person name="Bellgard S.E."/>
            <person name="Bellgard M.I."/>
        </authorList>
    </citation>
    <scope>NUCLEOTIDE SEQUENCE</scope>
    <source>
        <tissue evidence="2">Shoot tissue taken approximately 20 cm above the soil surface</tissue>
    </source>
</reference>
<protein>
    <submittedName>
        <fullName evidence="2">Uncharacterized protein</fullName>
    </submittedName>
</protein>
<feature type="compositionally biased region" description="Low complexity" evidence="1">
    <location>
        <begin position="17"/>
        <end position="33"/>
    </location>
</feature>
<dbReference type="EMBL" id="GBRH01200165">
    <property type="protein sequence ID" value="JAD97730.1"/>
    <property type="molecule type" value="Transcribed_RNA"/>
</dbReference>
<accession>A0A0A9EIQ3</accession>
<reference evidence="2" key="1">
    <citation type="submission" date="2014-09" db="EMBL/GenBank/DDBJ databases">
        <authorList>
            <person name="Magalhaes I.L.F."/>
            <person name="Oliveira U."/>
            <person name="Santos F.R."/>
            <person name="Vidigal T.H.D.A."/>
            <person name="Brescovit A.D."/>
            <person name="Santos A.J."/>
        </authorList>
    </citation>
    <scope>NUCLEOTIDE SEQUENCE</scope>
    <source>
        <tissue evidence="2">Shoot tissue taken approximately 20 cm above the soil surface</tissue>
    </source>
</reference>
<sequence length="33" mass="3243">MASENPGATSPPPAWTSSSSSSESLSHSIAGKP</sequence>